<dbReference type="Proteomes" id="UP000265926">
    <property type="component" value="Unassembled WGS sequence"/>
</dbReference>
<organism evidence="3 4">
    <name type="scientific">Maribellus luteus</name>
    <dbReference type="NCBI Taxonomy" id="2305463"/>
    <lineage>
        <taxon>Bacteria</taxon>
        <taxon>Pseudomonadati</taxon>
        <taxon>Bacteroidota</taxon>
        <taxon>Bacteroidia</taxon>
        <taxon>Marinilabiliales</taxon>
        <taxon>Prolixibacteraceae</taxon>
        <taxon>Maribellus</taxon>
    </lineage>
</organism>
<evidence type="ECO:0000259" key="2">
    <source>
        <dbReference type="Pfam" id="PF26566"/>
    </source>
</evidence>
<evidence type="ECO:0000313" key="3">
    <source>
        <dbReference type="EMBL" id="RIJ46769.1"/>
    </source>
</evidence>
<evidence type="ECO:0000256" key="1">
    <source>
        <dbReference type="SAM" id="Phobius"/>
    </source>
</evidence>
<proteinExistence type="predicted"/>
<accession>A0A399SVF4</accession>
<keyword evidence="1" id="KW-1133">Transmembrane helix</keyword>
<protein>
    <recommendedName>
        <fullName evidence="2">PH domain-containing protein</fullName>
    </recommendedName>
</protein>
<dbReference type="RefSeq" id="WP_147384312.1">
    <property type="nucleotide sequence ID" value="NZ_QWGR01000012.1"/>
</dbReference>
<feature type="transmembrane region" description="Helical" evidence="1">
    <location>
        <begin position="45"/>
        <end position="67"/>
    </location>
</feature>
<dbReference type="AlphaFoldDB" id="A0A399SVF4"/>
<reference evidence="3 4" key="1">
    <citation type="submission" date="2018-08" db="EMBL/GenBank/DDBJ databases">
        <title>Pallidiluteibacterium maritimus gen. nov., sp. nov., isolated from coastal sediment.</title>
        <authorList>
            <person name="Zhou L.Y."/>
        </authorList>
    </citation>
    <scope>NUCLEOTIDE SEQUENCE [LARGE SCALE GENOMIC DNA]</scope>
    <source>
        <strain evidence="3 4">XSD2</strain>
    </source>
</reference>
<keyword evidence="1" id="KW-0472">Membrane</keyword>
<feature type="domain" description="PH" evidence="2">
    <location>
        <begin position="10"/>
        <end position="147"/>
    </location>
</feature>
<dbReference type="InterPro" id="IPR058916">
    <property type="entry name" value="PH_40"/>
</dbReference>
<name>A0A399SVF4_9BACT</name>
<comment type="caution">
    <text evidence="3">The sequence shown here is derived from an EMBL/GenBank/DDBJ whole genome shotgun (WGS) entry which is preliminary data.</text>
</comment>
<dbReference type="EMBL" id="QWGR01000012">
    <property type="protein sequence ID" value="RIJ46769.1"/>
    <property type="molecule type" value="Genomic_DNA"/>
</dbReference>
<dbReference type="OrthoDB" id="9838693at2"/>
<dbReference type="Pfam" id="PF26566">
    <property type="entry name" value="PH_40"/>
    <property type="match status" value="1"/>
</dbReference>
<keyword evidence="4" id="KW-1185">Reference proteome</keyword>
<gene>
    <name evidence="3" type="ORF">D1614_17750</name>
</gene>
<evidence type="ECO:0000313" key="4">
    <source>
        <dbReference type="Proteomes" id="UP000265926"/>
    </source>
</evidence>
<keyword evidence="1" id="KW-0812">Transmembrane</keyword>
<feature type="transmembrane region" description="Helical" evidence="1">
    <location>
        <begin position="12"/>
        <end position="33"/>
    </location>
</feature>
<sequence>MEIHKIRIHTAIIFVLCFLIAVGFVAFWLRIAISKPEELTNVGFIVTSIVFLVFVGPPIVLTTTYFLHDFRKTISIDKSSGVLFVKKHNEHFKFNKEKLKEVYHVKVNKNSSSRYQFPMYEYLLFVFEERQKLVVTNLLCKPDTLIRALHITPKVIHTHVPLIDKTMGNTFLTTKEFDAKVKEFYHAYQNKSEAELLDICKQKGYADFAKKAARLLLNEKNNTTD</sequence>